<reference evidence="2 3" key="1">
    <citation type="journal article" date="2017" name="Infect. Genet. Evol.">
        <title>Comparative genome analysis of fish pathogen Flavobacterium columnare reveals extensive sequence diversity within the species.</title>
        <authorList>
            <person name="Kayansamruaj P."/>
            <person name="Dong H.T."/>
            <person name="Hirono I."/>
            <person name="Kondo H."/>
            <person name="Senapin S."/>
            <person name="Rodkhum C."/>
        </authorList>
    </citation>
    <scope>NUCLEOTIDE SEQUENCE [LARGE SCALE GENOMIC DNA]</scope>
    <source>
        <strain evidence="2 3">1215</strain>
    </source>
</reference>
<evidence type="ECO:0000256" key="1">
    <source>
        <dbReference type="SAM" id="Phobius"/>
    </source>
</evidence>
<gene>
    <name evidence="2" type="ORF">BWK59_11380</name>
</gene>
<evidence type="ECO:0000313" key="3">
    <source>
        <dbReference type="Proteomes" id="UP000197768"/>
    </source>
</evidence>
<keyword evidence="1" id="KW-0472">Membrane</keyword>
<dbReference type="EMBL" id="MTCZ01000137">
    <property type="protein sequence ID" value="OWP83272.1"/>
    <property type="molecule type" value="Genomic_DNA"/>
</dbReference>
<accession>A0A246GGH1</accession>
<dbReference type="Proteomes" id="UP000197768">
    <property type="component" value="Unassembled WGS sequence"/>
</dbReference>
<proteinExistence type="predicted"/>
<protein>
    <submittedName>
        <fullName evidence="2">Uncharacterized protein</fullName>
    </submittedName>
</protein>
<keyword evidence="1" id="KW-0812">Transmembrane</keyword>
<organism evidence="2 3">
    <name type="scientific">Flavobacterium davisii</name>
    <dbReference type="NCBI Taxonomy" id="2906077"/>
    <lineage>
        <taxon>Bacteria</taxon>
        <taxon>Pseudomonadati</taxon>
        <taxon>Bacteroidota</taxon>
        <taxon>Flavobacteriia</taxon>
        <taxon>Flavobacteriales</taxon>
        <taxon>Flavobacteriaceae</taxon>
        <taxon>Flavobacterium</taxon>
    </lineage>
</organism>
<dbReference type="AlphaFoldDB" id="A0A246GGH1"/>
<name>A0A246GGH1_9FLAO</name>
<sequence length="64" mass="7889">MIAKIIFLFFILNLLDLISYYFLVTQIQLKLQRTKIILLFRYVQNYFKNLHFVRSYNLNNVLEI</sequence>
<keyword evidence="1" id="KW-1133">Transmembrane helix</keyword>
<comment type="caution">
    <text evidence="2">The sequence shown here is derived from an EMBL/GenBank/DDBJ whole genome shotgun (WGS) entry which is preliminary data.</text>
</comment>
<feature type="transmembrane region" description="Helical" evidence="1">
    <location>
        <begin position="6"/>
        <end position="24"/>
    </location>
</feature>
<evidence type="ECO:0000313" key="2">
    <source>
        <dbReference type="EMBL" id="OWP83272.1"/>
    </source>
</evidence>